<evidence type="ECO:0000313" key="2">
    <source>
        <dbReference type="EMBL" id="OYD85751.1"/>
    </source>
</evidence>
<dbReference type="InterPro" id="IPR000387">
    <property type="entry name" value="Tyr_Pase_dom"/>
</dbReference>
<evidence type="ECO:0000313" key="3">
    <source>
        <dbReference type="EMBL" id="QCO14741.1"/>
    </source>
</evidence>
<dbReference type="Proteomes" id="UP000215367">
    <property type="component" value="Unassembled WGS sequence"/>
</dbReference>
<dbReference type="AlphaFoldDB" id="A0A235HIT1"/>
<evidence type="ECO:0000313" key="4">
    <source>
        <dbReference type="Proteomes" id="UP000215367"/>
    </source>
</evidence>
<dbReference type="PROSITE" id="PS00383">
    <property type="entry name" value="TYR_PHOSPHATASE_1"/>
    <property type="match status" value="1"/>
</dbReference>
<dbReference type="RefSeq" id="WP_094301812.1">
    <property type="nucleotide sequence ID" value="NZ_CP032345.1"/>
</dbReference>
<dbReference type="SUPFAM" id="SSF52799">
    <property type="entry name" value="(Phosphotyrosine protein) phosphatases II"/>
    <property type="match status" value="1"/>
</dbReference>
<dbReference type="InterPro" id="IPR016130">
    <property type="entry name" value="Tyr_Pase_AS"/>
</dbReference>
<dbReference type="Proteomes" id="UP000298693">
    <property type="component" value="Chromosome"/>
</dbReference>
<proteinExistence type="predicted"/>
<reference evidence="2 4" key="1">
    <citation type="submission" date="2017-07" db="EMBL/GenBank/DDBJ databases">
        <title>Whole genome sequence of Azospirillum brasilense 2A1, a potential biofertilizer strain.</title>
        <authorList>
            <person name="Fontana C.A."/>
            <person name="Toffoli L.M."/>
            <person name="Salazar S.M."/>
            <person name="Puglisi E."/>
            <person name="Pedraza R."/>
            <person name="Bassi D."/>
            <person name="Cocconcelli P.S."/>
        </authorList>
    </citation>
    <scope>NUCLEOTIDE SEQUENCE [LARGE SCALE GENOMIC DNA]</scope>
    <source>
        <strain evidence="2 4">2A1</strain>
    </source>
</reference>
<dbReference type="EMBL" id="NOWT01000002">
    <property type="protein sequence ID" value="OYD85751.1"/>
    <property type="molecule type" value="Genomic_DNA"/>
</dbReference>
<feature type="domain" description="Tyrosine specific protein phosphatases" evidence="1">
    <location>
        <begin position="75"/>
        <end position="135"/>
    </location>
</feature>
<gene>
    <name evidence="2" type="ORF">CHT98_03055</name>
    <name evidence="3" type="ORF">D3869_05630</name>
</gene>
<dbReference type="Gene3D" id="3.90.190.10">
    <property type="entry name" value="Protein tyrosine phosphatase superfamily"/>
    <property type="match status" value="1"/>
</dbReference>
<reference evidence="3 5" key="2">
    <citation type="submission" date="2018-09" db="EMBL/GenBank/DDBJ databases">
        <title>Whole genome based analysis of evolution and adaptive divergence in Indian and Brazilian strains of Azospirillum brasilense.</title>
        <authorList>
            <person name="Singh C."/>
            <person name="Tripathi A.K."/>
        </authorList>
    </citation>
    <scope>NUCLEOTIDE SEQUENCE [LARGE SCALE GENOMIC DNA]</scope>
    <source>
        <strain evidence="3 5">MTCC4039</strain>
    </source>
</reference>
<sequence>MARDFVPFGLTVCGIEELNGFCEAGVTHVLSILDPGHPEPTAFGSYGEHKRLELRFHDIIDPYMGQSLPERADVERILAFGRDLMTEPTGVGGLLVHCHAGISRSTAALTMILAQASPDRPAAEAMAAVVNIRHKAWPNLRMIEFADEILERRGELVDAVRARHRSYGRERPDLVQFMIDNGRVREVADLID</sequence>
<dbReference type="InterPro" id="IPR029021">
    <property type="entry name" value="Prot-tyrosine_phosphatase-like"/>
</dbReference>
<dbReference type="EMBL" id="CP032345">
    <property type="protein sequence ID" value="QCO14741.1"/>
    <property type="molecule type" value="Genomic_DNA"/>
</dbReference>
<name>A0A235HIT1_AZOBR</name>
<evidence type="ECO:0000259" key="1">
    <source>
        <dbReference type="PROSITE" id="PS50056"/>
    </source>
</evidence>
<protein>
    <submittedName>
        <fullName evidence="2">Protein-tyrosine-phosphatase</fullName>
    </submittedName>
</protein>
<accession>A0A235HIT1</accession>
<evidence type="ECO:0000313" key="5">
    <source>
        <dbReference type="Proteomes" id="UP000298693"/>
    </source>
</evidence>
<organism evidence="2 4">
    <name type="scientific">Azospirillum brasilense</name>
    <dbReference type="NCBI Taxonomy" id="192"/>
    <lineage>
        <taxon>Bacteria</taxon>
        <taxon>Pseudomonadati</taxon>
        <taxon>Pseudomonadota</taxon>
        <taxon>Alphaproteobacteria</taxon>
        <taxon>Rhodospirillales</taxon>
        <taxon>Azospirillaceae</taxon>
        <taxon>Azospirillum</taxon>
    </lineage>
</organism>
<dbReference type="PROSITE" id="PS50056">
    <property type="entry name" value="TYR_PHOSPHATASE_2"/>
    <property type="match status" value="1"/>
</dbReference>